<dbReference type="PANTHER" id="PTHR11019:SF159">
    <property type="entry name" value="TRANSCRIPTIONAL REGULATOR-RELATED"/>
    <property type="match status" value="1"/>
</dbReference>
<evidence type="ECO:0000259" key="4">
    <source>
        <dbReference type="PROSITE" id="PS01124"/>
    </source>
</evidence>
<dbReference type="OrthoDB" id="9007281at2"/>
<feature type="domain" description="HTH araC/xylS-type" evidence="4">
    <location>
        <begin position="144"/>
        <end position="243"/>
    </location>
</feature>
<dbReference type="Gene3D" id="1.10.10.60">
    <property type="entry name" value="Homeodomain-like"/>
    <property type="match status" value="2"/>
</dbReference>
<name>A0A6N6W4Z3_9BURK</name>
<evidence type="ECO:0000256" key="1">
    <source>
        <dbReference type="ARBA" id="ARBA00023015"/>
    </source>
</evidence>
<dbReference type="InterPro" id="IPR018060">
    <property type="entry name" value="HTH_AraC"/>
</dbReference>
<keyword evidence="1" id="KW-0805">Transcription regulation</keyword>
<accession>A0A6N6W4Z3</accession>
<comment type="caution">
    <text evidence="5">The sequence shown here is derived from an EMBL/GenBank/DDBJ whole genome shotgun (WGS) entry which is preliminary data.</text>
</comment>
<sequence length="255" mass="27261">MTYSACVVTDVRLGARDQRHAQSAAVGCFLYVRRGGVWITAERRAYCVTEGNGVWLPPAVAHSVCAVYGADICALRIDAGLSADFVPAARVLNCSDVLIAIFAATQRSTIERSFAAVVALLADELRAVPEIAGHFAVRMPSSGSRVAALCEALLIHPTRDMAIADAASRAKVSSRTLSRIFTQELGASVGQWRREVQVGTAMCALVHGISVAETARVLGFTSSAFSTLFKSRIGNAPREWLARQRTRPPERSASG</sequence>
<dbReference type="GO" id="GO:0043565">
    <property type="term" value="F:sequence-specific DNA binding"/>
    <property type="evidence" value="ECO:0007669"/>
    <property type="project" value="InterPro"/>
</dbReference>
<keyword evidence="2" id="KW-0238">DNA-binding</keyword>
<dbReference type="PROSITE" id="PS01124">
    <property type="entry name" value="HTH_ARAC_FAMILY_2"/>
    <property type="match status" value="1"/>
</dbReference>
<dbReference type="EMBL" id="VOSW01000093">
    <property type="protein sequence ID" value="KAE8755281.1"/>
    <property type="molecule type" value="Genomic_DNA"/>
</dbReference>
<dbReference type="PROSITE" id="PS00041">
    <property type="entry name" value="HTH_ARAC_FAMILY_1"/>
    <property type="match status" value="1"/>
</dbReference>
<gene>
    <name evidence="5" type="ORF">FSO04_35050</name>
</gene>
<proteinExistence type="predicted"/>
<dbReference type="SMART" id="SM00342">
    <property type="entry name" value="HTH_ARAC"/>
    <property type="match status" value="1"/>
</dbReference>
<dbReference type="AlphaFoldDB" id="A0A6N6W4Z3"/>
<protein>
    <submittedName>
        <fullName evidence="5">Helix-turn-helix domain-containing protein</fullName>
    </submittedName>
</protein>
<organism evidence="5 6">
    <name type="scientific">Paraburkholderia madseniana</name>
    <dbReference type="NCBI Taxonomy" id="2599607"/>
    <lineage>
        <taxon>Bacteria</taxon>
        <taxon>Pseudomonadati</taxon>
        <taxon>Pseudomonadota</taxon>
        <taxon>Betaproteobacteria</taxon>
        <taxon>Burkholderiales</taxon>
        <taxon>Burkholderiaceae</taxon>
        <taxon>Paraburkholderia</taxon>
    </lineage>
</organism>
<dbReference type="PANTHER" id="PTHR11019">
    <property type="entry name" value="HTH-TYPE TRANSCRIPTIONAL REGULATOR NIMR"/>
    <property type="match status" value="1"/>
</dbReference>
<dbReference type="Pfam" id="PF12833">
    <property type="entry name" value="HTH_18"/>
    <property type="match status" value="1"/>
</dbReference>
<evidence type="ECO:0000256" key="3">
    <source>
        <dbReference type="ARBA" id="ARBA00023163"/>
    </source>
</evidence>
<dbReference type="Proteomes" id="UP000463700">
    <property type="component" value="Unassembled WGS sequence"/>
</dbReference>
<dbReference type="InterPro" id="IPR009057">
    <property type="entry name" value="Homeodomain-like_sf"/>
</dbReference>
<keyword evidence="3" id="KW-0804">Transcription</keyword>
<dbReference type="InterPro" id="IPR018062">
    <property type="entry name" value="HTH_AraC-typ_CS"/>
</dbReference>
<dbReference type="GO" id="GO:0003700">
    <property type="term" value="F:DNA-binding transcription factor activity"/>
    <property type="evidence" value="ECO:0007669"/>
    <property type="project" value="InterPro"/>
</dbReference>
<dbReference type="SUPFAM" id="SSF46689">
    <property type="entry name" value="Homeodomain-like"/>
    <property type="match status" value="1"/>
</dbReference>
<reference evidence="5 6" key="1">
    <citation type="journal article" date="2020" name="Int. J. Syst. Evol. Microbiol.">
        <title>Paraburkholderia madseniana sp. nov., a phenolic acid-degrading bacterium isolated from acidic forest soil.</title>
        <authorList>
            <person name="Wilhelm R.C."/>
            <person name="Murphy S.J.L."/>
            <person name="Feriancek N.M."/>
            <person name="Karasz D.C."/>
            <person name="DeRito C.M."/>
            <person name="Newman J.D."/>
            <person name="Buckley D.H."/>
        </authorList>
    </citation>
    <scope>NUCLEOTIDE SEQUENCE [LARGE SCALE GENOMIC DNA]</scope>
    <source>
        <strain evidence="5 6">RP11</strain>
    </source>
</reference>
<evidence type="ECO:0000313" key="6">
    <source>
        <dbReference type="Proteomes" id="UP000463700"/>
    </source>
</evidence>
<evidence type="ECO:0000313" key="5">
    <source>
        <dbReference type="EMBL" id="KAE8755281.1"/>
    </source>
</evidence>
<evidence type="ECO:0000256" key="2">
    <source>
        <dbReference type="ARBA" id="ARBA00023125"/>
    </source>
</evidence>